<sequence length="258" mass="29214">MDSEGDEEVVETPSDDDEDMEYDNMNVKDVTQKENKKAGKESVKKAKIVEADFEDVLLARLAKSSVRLSICINDMWPRGVKPNLDLLKSELKKMGNQDRLISLKKITTSPDPEEVPKLLKFMNYASPQVRLDIAEVVRILVGQFYDLSGARGPEGQEKADRVRWLTHKRRYHSNVDLEALTLSGGPFSSPLIGKILRAYFVDSPSHQDDFLIEHMKKTEAVPLRLIVMITTLIDHALSEWAGGNKTVIFITRQNTETM</sequence>
<gene>
    <name evidence="3" type="ORF">F5878DRAFT_668268</name>
</gene>
<name>A0AA38NUG2_9AGAR</name>
<accession>A0AA38NUG2</accession>
<feature type="domain" description="DUF6532" evidence="2">
    <location>
        <begin position="62"/>
        <end position="248"/>
    </location>
</feature>
<proteinExistence type="predicted"/>
<dbReference type="EMBL" id="MU808146">
    <property type="protein sequence ID" value="KAJ3830844.1"/>
    <property type="molecule type" value="Genomic_DNA"/>
</dbReference>
<reference evidence="3" key="1">
    <citation type="submission" date="2022-08" db="EMBL/GenBank/DDBJ databases">
        <authorList>
            <consortium name="DOE Joint Genome Institute"/>
            <person name="Min B."/>
            <person name="Riley R."/>
            <person name="Sierra-Patev S."/>
            <person name="Naranjo-Ortiz M."/>
            <person name="Looney B."/>
            <person name="Konkel Z."/>
            <person name="Slot J.C."/>
            <person name="Sakamoto Y."/>
            <person name="Steenwyk J.L."/>
            <person name="Rokas A."/>
            <person name="Carro J."/>
            <person name="Camarero S."/>
            <person name="Ferreira P."/>
            <person name="Molpeceres G."/>
            <person name="Ruiz-Duenas F.J."/>
            <person name="Serrano A."/>
            <person name="Henrissat B."/>
            <person name="Drula E."/>
            <person name="Hughes K.W."/>
            <person name="Mata J.L."/>
            <person name="Ishikawa N.K."/>
            <person name="Vargas-Isla R."/>
            <person name="Ushijima S."/>
            <person name="Smith C.A."/>
            <person name="Ahrendt S."/>
            <person name="Andreopoulos W."/>
            <person name="He G."/>
            <person name="Labutti K."/>
            <person name="Lipzen A."/>
            <person name="Ng V."/>
            <person name="Sandor L."/>
            <person name="Barry K."/>
            <person name="Martinez A.T."/>
            <person name="Xiao Y."/>
            <person name="Gibbons J.G."/>
            <person name="Terashima K."/>
            <person name="Hibbett D.S."/>
            <person name="Grigoriev I.V."/>
        </authorList>
    </citation>
    <scope>NUCLEOTIDE SEQUENCE</scope>
    <source>
        <strain evidence="3">TFB9207</strain>
    </source>
</reference>
<evidence type="ECO:0000313" key="3">
    <source>
        <dbReference type="EMBL" id="KAJ3830844.1"/>
    </source>
</evidence>
<dbReference type="Proteomes" id="UP001163846">
    <property type="component" value="Unassembled WGS sequence"/>
</dbReference>
<dbReference type="InterPro" id="IPR045341">
    <property type="entry name" value="DUF6532"/>
</dbReference>
<keyword evidence="4" id="KW-1185">Reference proteome</keyword>
<evidence type="ECO:0000259" key="2">
    <source>
        <dbReference type="Pfam" id="PF20149"/>
    </source>
</evidence>
<evidence type="ECO:0000256" key="1">
    <source>
        <dbReference type="SAM" id="MobiDB-lite"/>
    </source>
</evidence>
<protein>
    <recommendedName>
        <fullName evidence="2">DUF6532 domain-containing protein</fullName>
    </recommendedName>
</protein>
<dbReference type="Pfam" id="PF20149">
    <property type="entry name" value="DUF6532"/>
    <property type="match status" value="1"/>
</dbReference>
<evidence type="ECO:0000313" key="4">
    <source>
        <dbReference type="Proteomes" id="UP001163846"/>
    </source>
</evidence>
<comment type="caution">
    <text evidence="3">The sequence shown here is derived from an EMBL/GenBank/DDBJ whole genome shotgun (WGS) entry which is preliminary data.</text>
</comment>
<feature type="compositionally biased region" description="Acidic residues" evidence="1">
    <location>
        <begin position="1"/>
        <end position="22"/>
    </location>
</feature>
<feature type="compositionally biased region" description="Basic and acidic residues" evidence="1">
    <location>
        <begin position="30"/>
        <end position="41"/>
    </location>
</feature>
<organism evidence="3 4">
    <name type="scientific">Lentinula raphanica</name>
    <dbReference type="NCBI Taxonomy" id="153919"/>
    <lineage>
        <taxon>Eukaryota</taxon>
        <taxon>Fungi</taxon>
        <taxon>Dikarya</taxon>
        <taxon>Basidiomycota</taxon>
        <taxon>Agaricomycotina</taxon>
        <taxon>Agaricomycetes</taxon>
        <taxon>Agaricomycetidae</taxon>
        <taxon>Agaricales</taxon>
        <taxon>Marasmiineae</taxon>
        <taxon>Omphalotaceae</taxon>
        <taxon>Lentinula</taxon>
    </lineage>
</organism>
<dbReference type="AlphaFoldDB" id="A0AA38NUG2"/>
<feature type="region of interest" description="Disordered" evidence="1">
    <location>
        <begin position="1"/>
        <end position="41"/>
    </location>
</feature>